<dbReference type="EMBL" id="OZ034835">
    <property type="protein sequence ID" value="CAL1676816.1"/>
    <property type="molecule type" value="Genomic_DNA"/>
</dbReference>
<name>A0AAV2NCA5_9HYME</name>
<protein>
    <submittedName>
        <fullName evidence="1">Uncharacterized protein</fullName>
    </submittedName>
</protein>
<sequence length="139" mass="15875">MKNNGLGSRKAALQARTVTIISGTISPDTNERTWIIASPLRRPRRTVRVRIHLVEKILRYLACRFHYLERSAFPTCVTRRPRPRLVDRRNDNVTSDKSPLFGYNLCKGDRLNGGKKSSNACGLVRRVIVAGRILMKIFK</sequence>
<reference evidence="1" key="1">
    <citation type="submission" date="2024-04" db="EMBL/GenBank/DDBJ databases">
        <authorList>
            <consortium name="Molecular Ecology Group"/>
        </authorList>
    </citation>
    <scope>NUCLEOTIDE SEQUENCE</scope>
</reference>
<accession>A0AAV2NCA5</accession>
<gene>
    <name evidence="1" type="ORF">LPLAT_LOCUS2927</name>
</gene>
<dbReference type="AlphaFoldDB" id="A0AAV2NCA5"/>
<keyword evidence="2" id="KW-1185">Reference proteome</keyword>
<evidence type="ECO:0000313" key="1">
    <source>
        <dbReference type="EMBL" id="CAL1676816.1"/>
    </source>
</evidence>
<dbReference type="Proteomes" id="UP001497644">
    <property type="component" value="Chromosome 12"/>
</dbReference>
<proteinExistence type="predicted"/>
<evidence type="ECO:0000313" key="2">
    <source>
        <dbReference type="Proteomes" id="UP001497644"/>
    </source>
</evidence>
<organism evidence="1 2">
    <name type="scientific">Lasius platythorax</name>
    <dbReference type="NCBI Taxonomy" id="488582"/>
    <lineage>
        <taxon>Eukaryota</taxon>
        <taxon>Metazoa</taxon>
        <taxon>Ecdysozoa</taxon>
        <taxon>Arthropoda</taxon>
        <taxon>Hexapoda</taxon>
        <taxon>Insecta</taxon>
        <taxon>Pterygota</taxon>
        <taxon>Neoptera</taxon>
        <taxon>Endopterygota</taxon>
        <taxon>Hymenoptera</taxon>
        <taxon>Apocrita</taxon>
        <taxon>Aculeata</taxon>
        <taxon>Formicoidea</taxon>
        <taxon>Formicidae</taxon>
        <taxon>Formicinae</taxon>
        <taxon>Lasius</taxon>
        <taxon>Lasius</taxon>
    </lineage>
</organism>